<accession>A0ABR2DDF0</accession>
<dbReference type="InterPro" id="IPR006501">
    <property type="entry name" value="Pectinesterase_inhib_dom"/>
</dbReference>
<dbReference type="EMBL" id="JBBPBM010000031">
    <property type="protein sequence ID" value="KAK8534757.1"/>
    <property type="molecule type" value="Genomic_DNA"/>
</dbReference>
<sequence length="124" mass="13936">MNEMAKNATRVWRKDFTASPTSRHSLFLSNSGESLVSNSSKSRASCSSSSVTRYRALCITTPAQFSNSAKTSPSKWACAWVLVTIGETKKVVQYLMEMKKYREMSGRYRIPLSDCIECFQNAID</sequence>
<feature type="domain" description="Pectinesterase inhibitor" evidence="1">
    <location>
        <begin position="43"/>
        <end position="124"/>
    </location>
</feature>
<evidence type="ECO:0000313" key="3">
    <source>
        <dbReference type="Proteomes" id="UP001472677"/>
    </source>
</evidence>
<comment type="caution">
    <text evidence="2">The sequence shown here is derived from an EMBL/GenBank/DDBJ whole genome shotgun (WGS) entry which is preliminary data.</text>
</comment>
<proteinExistence type="predicted"/>
<gene>
    <name evidence="2" type="ORF">V6N12_057401</name>
</gene>
<reference evidence="2 3" key="1">
    <citation type="journal article" date="2024" name="G3 (Bethesda)">
        <title>Genome assembly of Hibiscus sabdariffa L. provides insights into metabolisms of medicinal natural products.</title>
        <authorList>
            <person name="Kim T."/>
        </authorList>
    </citation>
    <scope>NUCLEOTIDE SEQUENCE [LARGE SCALE GENOMIC DNA]</scope>
    <source>
        <strain evidence="2">TK-2024</strain>
        <tissue evidence="2">Old leaves</tissue>
    </source>
</reference>
<organism evidence="2 3">
    <name type="scientific">Hibiscus sabdariffa</name>
    <name type="common">roselle</name>
    <dbReference type="NCBI Taxonomy" id="183260"/>
    <lineage>
        <taxon>Eukaryota</taxon>
        <taxon>Viridiplantae</taxon>
        <taxon>Streptophyta</taxon>
        <taxon>Embryophyta</taxon>
        <taxon>Tracheophyta</taxon>
        <taxon>Spermatophyta</taxon>
        <taxon>Magnoliopsida</taxon>
        <taxon>eudicotyledons</taxon>
        <taxon>Gunneridae</taxon>
        <taxon>Pentapetalae</taxon>
        <taxon>rosids</taxon>
        <taxon>malvids</taxon>
        <taxon>Malvales</taxon>
        <taxon>Malvaceae</taxon>
        <taxon>Malvoideae</taxon>
        <taxon>Hibiscus</taxon>
    </lineage>
</organism>
<dbReference type="Proteomes" id="UP001472677">
    <property type="component" value="Unassembled WGS sequence"/>
</dbReference>
<protein>
    <recommendedName>
        <fullName evidence="1">Pectinesterase inhibitor domain-containing protein</fullName>
    </recommendedName>
</protein>
<evidence type="ECO:0000259" key="1">
    <source>
        <dbReference type="Pfam" id="PF04043"/>
    </source>
</evidence>
<evidence type="ECO:0000313" key="2">
    <source>
        <dbReference type="EMBL" id="KAK8534757.1"/>
    </source>
</evidence>
<dbReference type="Pfam" id="PF04043">
    <property type="entry name" value="PMEI"/>
    <property type="match status" value="1"/>
</dbReference>
<keyword evidence="3" id="KW-1185">Reference proteome</keyword>
<dbReference type="Gene3D" id="1.20.140.40">
    <property type="entry name" value="Invertase/pectin methylesterase inhibitor family protein"/>
    <property type="match status" value="1"/>
</dbReference>
<dbReference type="InterPro" id="IPR035513">
    <property type="entry name" value="Invertase/methylesterase_inhib"/>
</dbReference>
<name>A0ABR2DDF0_9ROSI</name>
<dbReference type="SUPFAM" id="SSF101148">
    <property type="entry name" value="Plant invertase/pectin methylesterase inhibitor"/>
    <property type="match status" value="1"/>
</dbReference>